<comment type="similarity">
    <text evidence="1 5">Belongs to the peptidase A1 family.</text>
</comment>
<keyword evidence="10" id="KW-1185">Reference proteome</keyword>
<evidence type="ECO:0000256" key="4">
    <source>
        <dbReference type="PIRSR" id="PIRSR601461-2"/>
    </source>
</evidence>
<dbReference type="Proteomes" id="UP001303160">
    <property type="component" value="Unassembled WGS sequence"/>
</dbReference>
<feature type="chain" id="PRO_5042810898" evidence="7">
    <location>
        <begin position="21"/>
        <end position="528"/>
    </location>
</feature>
<evidence type="ECO:0000256" key="7">
    <source>
        <dbReference type="SAM" id="SignalP"/>
    </source>
</evidence>
<dbReference type="Gene3D" id="2.40.70.10">
    <property type="entry name" value="Acid Proteases"/>
    <property type="match status" value="2"/>
</dbReference>
<dbReference type="PROSITE" id="PS00141">
    <property type="entry name" value="ASP_PROTEASE"/>
    <property type="match status" value="1"/>
</dbReference>
<comment type="caution">
    <text evidence="9">The sequence shown here is derived from an EMBL/GenBank/DDBJ whole genome shotgun (WGS) entry which is preliminary data.</text>
</comment>
<dbReference type="AlphaFoldDB" id="A0AAN6X6A8"/>
<evidence type="ECO:0000256" key="1">
    <source>
        <dbReference type="ARBA" id="ARBA00007447"/>
    </source>
</evidence>
<keyword evidence="5" id="KW-0378">Hydrolase</keyword>
<dbReference type="PROSITE" id="PS51767">
    <property type="entry name" value="PEPTIDASE_A1"/>
    <property type="match status" value="1"/>
</dbReference>
<evidence type="ECO:0000256" key="2">
    <source>
        <dbReference type="ARBA" id="ARBA00022750"/>
    </source>
</evidence>
<dbReference type="PANTHER" id="PTHR47966">
    <property type="entry name" value="BETA-SITE APP-CLEAVING ENZYME, ISOFORM A-RELATED"/>
    <property type="match status" value="1"/>
</dbReference>
<dbReference type="EMBL" id="MU864041">
    <property type="protein sequence ID" value="KAK4194760.1"/>
    <property type="molecule type" value="Genomic_DNA"/>
</dbReference>
<dbReference type="Pfam" id="PF00026">
    <property type="entry name" value="Asp"/>
    <property type="match status" value="1"/>
</dbReference>
<sequence>MLRPTSFLTQLTLWVAAANAFVLFVPDDQCDPSGHCGPFTKSTRKHGGHSTRSNDEVVSYPLVARPRPVFKDEDEPFDRVAVAMARVAQKFGHSPAVRARGEKDDKNYVPGNQYTISTPITPTSEGSTGIYQYGPDFSYFIQIKLGSQQTPMYMLLDTGAANTWVMGTECTEYACRIHNRFNKSTSTSWEPEAGPLEIYYGSGTVTGVLGRDNMLLAGKTVKVSLGVANHTAEELRHYAFEGILGLAMSNSVTGTFMHEMRQQKAFQPIVAVSMNRHSDGVNDGQVTFGGVDPAKYVGEIKYANVPEEEKKNGEWTIPLDGFSFDGKKADLNLTKAVIDTGTTYIFASPADVAALFKLVPGSTMEVKTGYNEYTVPCSTKTAFKVTFGGVAYEIPAKDWMAQVEDNKCLSRIYGYPDLAEFRPGVWVMGDVFLKNVYSVFDAVNGNMRIGFANKAAPPKPTSTGNTGAVVTGEDGRPITPGSSISGSPTGEAASPETVTPQTVSGGSKVGGIAFALAWAVVAWAMVAV</sequence>
<dbReference type="PANTHER" id="PTHR47966:SF75">
    <property type="entry name" value="ENDOPEPTIDASE (CTSD), PUTATIVE (AFU_ORTHOLOGUE AFUA_4G07040)-RELATED"/>
    <property type="match status" value="1"/>
</dbReference>
<feature type="compositionally biased region" description="Polar residues" evidence="6">
    <location>
        <begin position="110"/>
        <end position="121"/>
    </location>
</feature>
<evidence type="ECO:0000256" key="5">
    <source>
        <dbReference type="RuleBase" id="RU000454"/>
    </source>
</evidence>
<dbReference type="InterPro" id="IPR033121">
    <property type="entry name" value="PEPTIDASE_A1"/>
</dbReference>
<proteinExistence type="inferred from homology"/>
<feature type="disulfide bond" evidence="4">
    <location>
        <begin position="170"/>
        <end position="175"/>
    </location>
</feature>
<feature type="domain" description="Peptidase A1" evidence="8">
    <location>
        <begin position="139"/>
        <end position="452"/>
    </location>
</feature>
<keyword evidence="5 9" id="KW-0645">Protease</keyword>
<dbReference type="InterPro" id="IPR021109">
    <property type="entry name" value="Peptidase_aspartic_dom_sf"/>
</dbReference>
<keyword evidence="7" id="KW-0732">Signal</keyword>
<protein>
    <submittedName>
        <fullName evidence="9">Aspartyl protease</fullName>
    </submittedName>
</protein>
<dbReference type="InterPro" id="IPR001969">
    <property type="entry name" value="Aspartic_peptidase_AS"/>
</dbReference>
<feature type="signal peptide" evidence="7">
    <location>
        <begin position="1"/>
        <end position="20"/>
    </location>
</feature>
<dbReference type="SUPFAM" id="SSF50630">
    <property type="entry name" value="Acid proteases"/>
    <property type="match status" value="1"/>
</dbReference>
<organism evidence="9 10">
    <name type="scientific">Triangularia verruculosa</name>
    <dbReference type="NCBI Taxonomy" id="2587418"/>
    <lineage>
        <taxon>Eukaryota</taxon>
        <taxon>Fungi</taxon>
        <taxon>Dikarya</taxon>
        <taxon>Ascomycota</taxon>
        <taxon>Pezizomycotina</taxon>
        <taxon>Sordariomycetes</taxon>
        <taxon>Sordariomycetidae</taxon>
        <taxon>Sordariales</taxon>
        <taxon>Podosporaceae</taxon>
        <taxon>Triangularia</taxon>
    </lineage>
</organism>
<keyword evidence="4" id="KW-1015">Disulfide bond</keyword>
<evidence type="ECO:0000256" key="6">
    <source>
        <dbReference type="SAM" id="MobiDB-lite"/>
    </source>
</evidence>
<dbReference type="CDD" id="cd05471">
    <property type="entry name" value="pepsin_like"/>
    <property type="match status" value="1"/>
</dbReference>
<evidence type="ECO:0000259" key="8">
    <source>
        <dbReference type="PROSITE" id="PS51767"/>
    </source>
</evidence>
<dbReference type="GO" id="GO:0004190">
    <property type="term" value="F:aspartic-type endopeptidase activity"/>
    <property type="evidence" value="ECO:0007669"/>
    <property type="project" value="UniProtKB-KW"/>
</dbReference>
<feature type="region of interest" description="Disordered" evidence="6">
    <location>
        <begin position="95"/>
        <end position="121"/>
    </location>
</feature>
<evidence type="ECO:0000313" key="9">
    <source>
        <dbReference type="EMBL" id="KAK4194760.1"/>
    </source>
</evidence>
<dbReference type="InterPro" id="IPR034164">
    <property type="entry name" value="Pepsin-like_dom"/>
</dbReference>
<evidence type="ECO:0000256" key="3">
    <source>
        <dbReference type="PIRSR" id="PIRSR601461-1"/>
    </source>
</evidence>
<feature type="compositionally biased region" description="Low complexity" evidence="6">
    <location>
        <begin position="477"/>
        <end position="490"/>
    </location>
</feature>
<dbReference type="GO" id="GO:0006508">
    <property type="term" value="P:proteolysis"/>
    <property type="evidence" value="ECO:0007669"/>
    <property type="project" value="UniProtKB-KW"/>
</dbReference>
<feature type="active site" evidence="3">
    <location>
        <position position="157"/>
    </location>
</feature>
<feature type="region of interest" description="Disordered" evidence="6">
    <location>
        <begin position="457"/>
        <end position="502"/>
    </location>
</feature>
<feature type="active site" evidence="3">
    <location>
        <position position="339"/>
    </location>
</feature>
<dbReference type="PRINTS" id="PR00792">
    <property type="entry name" value="PEPSIN"/>
</dbReference>
<gene>
    <name evidence="9" type="ORF">QBC40DRAFT_28595</name>
</gene>
<evidence type="ECO:0000313" key="10">
    <source>
        <dbReference type="Proteomes" id="UP001303160"/>
    </source>
</evidence>
<accession>A0AAN6X6A8</accession>
<reference evidence="9" key="1">
    <citation type="journal article" date="2023" name="Mol. Phylogenet. Evol.">
        <title>Genome-scale phylogeny and comparative genomics of the fungal order Sordariales.</title>
        <authorList>
            <person name="Hensen N."/>
            <person name="Bonometti L."/>
            <person name="Westerberg I."/>
            <person name="Brannstrom I.O."/>
            <person name="Guillou S."/>
            <person name="Cros-Aarteil S."/>
            <person name="Calhoun S."/>
            <person name="Haridas S."/>
            <person name="Kuo A."/>
            <person name="Mondo S."/>
            <person name="Pangilinan J."/>
            <person name="Riley R."/>
            <person name="LaButti K."/>
            <person name="Andreopoulos B."/>
            <person name="Lipzen A."/>
            <person name="Chen C."/>
            <person name="Yan M."/>
            <person name="Daum C."/>
            <person name="Ng V."/>
            <person name="Clum A."/>
            <person name="Steindorff A."/>
            <person name="Ohm R.A."/>
            <person name="Martin F."/>
            <person name="Silar P."/>
            <person name="Natvig D.O."/>
            <person name="Lalanne C."/>
            <person name="Gautier V."/>
            <person name="Ament-Velasquez S.L."/>
            <person name="Kruys A."/>
            <person name="Hutchinson M.I."/>
            <person name="Powell A.J."/>
            <person name="Barry K."/>
            <person name="Miller A.N."/>
            <person name="Grigoriev I.V."/>
            <person name="Debuchy R."/>
            <person name="Gladieux P."/>
            <person name="Hiltunen Thoren M."/>
            <person name="Johannesson H."/>
        </authorList>
    </citation>
    <scope>NUCLEOTIDE SEQUENCE</scope>
    <source>
        <strain evidence="9">CBS 315.58</strain>
    </source>
</reference>
<reference evidence="9" key="2">
    <citation type="submission" date="2023-05" db="EMBL/GenBank/DDBJ databases">
        <authorList>
            <consortium name="Lawrence Berkeley National Laboratory"/>
            <person name="Steindorff A."/>
            <person name="Hensen N."/>
            <person name="Bonometti L."/>
            <person name="Westerberg I."/>
            <person name="Brannstrom I.O."/>
            <person name="Guillou S."/>
            <person name="Cros-Aarteil S."/>
            <person name="Calhoun S."/>
            <person name="Haridas S."/>
            <person name="Kuo A."/>
            <person name="Mondo S."/>
            <person name="Pangilinan J."/>
            <person name="Riley R."/>
            <person name="Labutti K."/>
            <person name="Andreopoulos B."/>
            <person name="Lipzen A."/>
            <person name="Chen C."/>
            <person name="Yanf M."/>
            <person name="Daum C."/>
            <person name="Ng V."/>
            <person name="Clum A."/>
            <person name="Ohm R."/>
            <person name="Martin F."/>
            <person name="Silar P."/>
            <person name="Natvig D."/>
            <person name="Lalanne C."/>
            <person name="Gautier V."/>
            <person name="Ament-Velasquez S.L."/>
            <person name="Kruys A."/>
            <person name="Hutchinson M.I."/>
            <person name="Powell A.J."/>
            <person name="Barry K."/>
            <person name="Miller A.N."/>
            <person name="Grigoriev I.V."/>
            <person name="Debuchy R."/>
            <person name="Gladieux P."/>
            <person name="Thoren M.H."/>
            <person name="Johannesson H."/>
        </authorList>
    </citation>
    <scope>NUCLEOTIDE SEQUENCE</scope>
    <source>
        <strain evidence="9">CBS 315.58</strain>
    </source>
</reference>
<name>A0AAN6X6A8_9PEZI</name>
<dbReference type="InterPro" id="IPR001461">
    <property type="entry name" value="Aspartic_peptidase_A1"/>
</dbReference>
<keyword evidence="2 5" id="KW-0064">Aspartyl protease</keyword>